<evidence type="ECO:0000256" key="1">
    <source>
        <dbReference type="SAM" id="Coils"/>
    </source>
</evidence>
<protein>
    <recommendedName>
        <fullName evidence="3">Tape measure protein N-terminal domain-containing protein</fullName>
    </recommendedName>
</protein>
<dbReference type="EMBL" id="QDKQ01000034">
    <property type="protein sequence ID" value="PVM90660.1"/>
    <property type="molecule type" value="Genomic_DNA"/>
</dbReference>
<comment type="caution">
    <text evidence="4">The sequence shown here is derived from an EMBL/GenBank/DDBJ whole genome shotgun (WGS) entry which is preliminary data.</text>
</comment>
<dbReference type="OrthoDB" id="38641at2"/>
<keyword evidence="2" id="KW-0812">Transmembrane</keyword>
<dbReference type="AlphaFoldDB" id="A0A2T9K3W7"/>
<keyword evidence="2" id="KW-0472">Membrane</keyword>
<reference evidence="4 5" key="1">
    <citation type="submission" date="2018-04" db="EMBL/GenBank/DDBJ databases">
        <title>The genome sequence of Caulobacter sp. 744.</title>
        <authorList>
            <person name="Gao J."/>
            <person name="Sun J."/>
        </authorList>
    </citation>
    <scope>NUCLEOTIDE SEQUENCE [LARGE SCALE GENOMIC DNA]</scope>
    <source>
        <strain evidence="4 5">774</strain>
    </source>
</reference>
<accession>A0A2T9K3W7</accession>
<name>A0A2T9K3W7_9CAUL</name>
<dbReference type="RefSeq" id="WP_109100646.1">
    <property type="nucleotide sequence ID" value="NZ_QDKQ01000034.1"/>
</dbReference>
<dbReference type="Pfam" id="PF20155">
    <property type="entry name" value="TMP_3"/>
    <property type="match status" value="1"/>
</dbReference>
<evidence type="ECO:0000313" key="4">
    <source>
        <dbReference type="EMBL" id="PVM90660.1"/>
    </source>
</evidence>
<dbReference type="InterPro" id="IPR013491">
    <property type="entry name" value="Tape_meas_N"/>
</dbReference>
<feature type="transmembrane region" description="Helical" evidence="2">
    <location>
        <begin position="331"/>
        <end position="355"/>
    </location>
</feature>
<proteinExistence type="predicted"/>
<feature type="domain" description="Tape measure protein N-terminal" evidence="3">
    <location>
        <begin position="83"/>
        <end position="276"/>
    </location>
</feature>
<keyword evidence="5" id="KW-1185">Reference proteome</keyword>
<organism evidence="4 5">
    <name type="scientific">Caulobacter endophyticus</name>
    <dbReference type="NCBI Taxonomy" id="2172652"/>
    <lineage>
        <taxon>Bacteria</taxon>
        <taxon>Pseudomonadati</taxon>
        <taxon>Pseudomonadota</taxon>
        <taxon>Alphaproteobacteria</taxon>
        <taxon>Caulobacterales</taxon>
        <taxon>Caulobacteraceae</taxon>
        <taxon>Caulobacter</taxon>
    </lineage>
</organism>
<evidence type="ECO:0000259" key="3">
    <source>
        <dbReference type="Pfam" id="PF20155"/>
    </source>
</evidence>
<gene>
    <name evidence="4" type="ORF">DDF67_09520</name>
</gene>
<dbReference type="Proteomes" id="UP000245073">
    <property type="component" value="Unassembled WGS sequence"/>
</dbReference>
<feature type="transmembrane region" description="Helical" evidence="2">
    <location>
        <begin position="298"/>
        <end position="319"/>
    </location>
</feature>
<evidence type="ECO:0000256" key="2">
    <source>
        <dbReference type="SAM" id="Phobius"/>
    </source>
</evidence>
<feature type="coiled-coil region" evidence="1">
    <location>
        <begin position="433"/>
        <end position="460"/>
    </location>
</feature>
<sequence>MARKDADALLLQVSADIRSLEKQFTKAVGVVDGGSKKMEDRAWRFSKNFKAANDNLASSLNPDKLRAGLAGVASAFGAAMSAREVAEIADTYTRFTNSLKVAGVEGAALAQVQEALFASAQKNGVELETLGTLYGRAAQAAKTLGASQSDLLRFTDGVTNALRIQGGDPAAASGALLQLSQALQAGTVRAEEFNSINEGAFPILQAVAAGADRFSGSVAKLRAEVLAGKVSSQEFFAAFLKGSAQLEERAAKSSLTTAQALTQLRNALVRYVGEGDQASGASATMAAAIKTLADNIGVLIPAIAILGVALGVGFVTNAGKAAVAARGAGGAILTAFGGPVGLAITAVGIAIASVAGEAAVAQRDVAGLQATTDDLKGSLADARALLDPTPGKLASVGKEAAGAVPGITAFAGEVGKAAAKLWELAAAQKAAAINKLLGERANLSTQIQNNERRLPQQRREAFGQDFGFGDHGSLQEQMGRAKRFFAGEIANWYTGGKSDQELADSIKAAKARMGELEKAIVDLGNADLKEFVDEAKALQAAMAPPAAKPKGKGKDKGGIKGWEIDPATVDPSTFFDINADVGRPVDVTSNERGLVSSEDRVADLAKALEAMRQQQYDRIYDATYGALDAAFRGGAKGLLAYFGEQLRQSLLKGAAKGLAEAFSKKAGGGIAKAAMALFGFKDGGYLGGFAGGGLLQGPGTGTSDSILASNGKGKFARFSDGEFIVNAAATRKHRALLEAINSGRIGGFAKGGILGSSPAALAAGSTFRGGGPVFDLRGAVMTEDLLMQINDQIDASETRAATRGAQGGLALTQARLAQQAKARLGWR</sequence>
<keyword evidence="2" id="KW-1133">Transmembrane helix</keyword>
<keyword evidence="1" id="KW-0175">Coiled coil</keyword>
<dbReference type="NCBIfam" id="TIGR02675">
    <property type="entry name" value="tape_meas_nterm"/>
    <property type="match status" value="1"/>
</dbReference>
<evidence type="ECO:0000313" key="5">
    <source>
        <dbReference type="Proteomes" id="UP000245073"/>
    </source>
</evidence>